<dbReference type="GO" id="GO:0000224">
    <property type="term" value="F:peptide-N4-(N-acetyl-beta-glucosaminyl)asparagine amidase activity"/>
    <property type="evidence" value="ECO:0007669"/>
    <property type="project" value="TreeGrafter"/>
</dbReference>
<dbReference type="GO" id="GO:0005975">
    <property type="term" value="P:carbohydrate metabolic process"/>
    <property type="evidence" value="ECO:0007669"/>
    <property type="project" value="InterPro"/>
</dbReference>
<dbReference type="Pfam" id="PF17678">
    <property type="entry name" value="Glyco_hydro_92N"/>
    <property type="match status" value="1"/>
</dbReference>
<dbReference type="InterPro" id="IPR050883">
    <property type="entry name" value="PNGase"/>
</dbReference>
<evidence type="ECO:0000256" key="2">
    <source>
        <dbReference type="SAM" id="SignalP"/>
    </source>
</evidence>
<dbReference type="GO" id="GO:0006516">
    <property type="term" value="P:glycoprotein catabolic process"/>
    <property type="evidence" value="ECO:0007669"/>
    <property type="project" value="TreeGrafter"/>
</dbReference>
<dbReference type="RefSeq" id="WP_184055131.1">
    <property type="nucleotide sequence ID" value="NZ_JACIJK010000002.1"/>
</dbReference>
<dbReference type="FunFam" id="3.30.2080.10:FF:000001">
    <property type="entry name" value="Alpha-1,2-mannosidase subfamily"/>
    <property type="match status" value="1"/>
</dbReference>
<protein>
    <submittedName>
        <fullName evidence="5">Putative alpha-1,2-mannosidase</fullName>
    </submittedName>
</protein>
<feature type="region of interest" description="Disordered" evidence="1">
    <location>
        <begin position="774"/>
        <end position="804"/>
    </location>
</feature>
<name>A0A7W9BBS8_9SPHN</name>
<organism evidence="5 6">
    <name type="scientific">Sphingomonas aerophila</name>
    <dbReference type="NCBI Taxonomy" id="1344948"/>
    <lineage>
        <taxon>Bacteria</taxon>
        <taxon>Pseudomonadati</taxon>
        <taxon>Pseudomonadota</taxon>
        <taxon>Alphaproteobacteria</taxon>
        <taxon>Sphingomonadales</taxon>
        <taxon>Sphingomonadaceae</taxon>
        <taxon>Sphingomonas</taxon>
    </lineage>
</organism>
<dbReference type="InterPro" id="IPR005887">
    <property type="entry name" value="GH92_a_mannosidase_put"/>
</dbReference>
<feature type="domain" description="Glycosyl hydrolase family 92" evidence="3">
    <location>
        <begin position="297"/>
        <end position="769"/>
    </location>
</feature>
<dbReference type="PANTHER" id="PTHR12143:SF39">
    <property type="entry name" value="SECRETED PROTEIN"/>
    <property type="match status" value="1"/>
</dbReference>
<feature type="chain" id="PRO_5031183078" evidence="2">
    <location>
        <begin position="20"/>
        <end position="804"/>
    </location>
</feature>
<evidence type="ECO:0000313" key="6">
    <source>
        <dbReference type="Proteomes" id="UP000546200"/>
    </source>
</evidence>
<dbReference type="Gene3D" id="2.70.98.10">
    <property type="match status" value="1"/>
</dbReference>
<evidence type="ECO:0000313" key="5">
    <source>
        <dbReference type="EMBL" id="MBB5714118.1"/>
    </source>
</evidence>
<evidence type="ECO:0000259" key="4">
    <source>
        <dbReference type="Pfam" id="PF17678"/>
    </source>
</evidence>
<dbReference type="InterPro" id="IPR008928">
    <property type="entry name" value="6-hairpin_glycosidase_sf"/>
</dbReference>
<dbReference type="SUPFAM" id="SSF48208">
    <property type="entry name" value="Six-hairpin glycosidases"/>
    <property type="match status" value="1"/>
</dbReference>
<dbReference type="Gene3D" id="1.20.1610.10">
    <property type="entry name" value="alpha-1,2-mannosidases domains"/>
    <property type="match status" value="1"/>
</dbReference>
<dbReference type="Gene3D" id="3.30.2080.10">
    <property type="entry name" value="GH92 mannosidase domain"/>
    <property type="match status" value="1"/>
</dbReference>
<dbReference type="InterPro" id="IPR014718">
    <property type="entry name" value="GH-type_carb-bd"/>
</dbReference>
<gene>
    <name evidence="5" type="ORF">FHS94_000941</name>
</gene>
<evidence type="ECO:0000259" key="3">
    <source>
        <dbReference type="Pfam" id="PF07971"/>
    </source>
</evidence>
<dbReference type="GO" id="GO:0030246">
    <property type="term" value="F:carbohydrate binding"/>
    <property type="evidence" value="ECO:0007669"/>
    <property type="project" value="InterPro"/>
</dbReference>
<keyword evidence="6" id="KW-1185">Reference proteome</keyword>
<dbReference type="EMBL" id="JACIJK010000002">
    <property type="protein sequence ID" value="MBB5714118.1"/>
    <property type="molecule type" value="Genomic_DNA"/>
</dbReference>
<dbReference type="Pfam" id="PF07971">
    <property type="entry name" value="Glyco_hydro_92"/>
    <property type="match status" value="1"/>
</dbReference>
<feature type="domain" description="Glycosyl hydrolase family 92 N-terminal" evidence="4">
    <location>
        <begin position="30"/>
        <end position="290"/>
    </location>
</feature>
<dbReference type="Gene3D" id="1.20.1050.60">
    <property type="entry name" value="alpha-1,2-mannosidase"/>
    <property type="match status" value="1"/>
</dbReference>
<proteinExistence type="predicted"/>
<dbReference type="InterPro" id="IPR041371">
    <property type="entry name" value="GH92_N"/>
</dbReference>
<comment type="caution">
    <text evidence="5">The sequence shown here is derived from an EMBL/GenBank/DDBJ whole genome shotgun (WGS) entry which is preliminary data.</text>
</comment>
<feature type="signal peptide" evidence="2">
    <location>
        <begin position="1"/>
        <end position="19"/>
    </location>
</feature>
<dbReference type="NCBIfam" id="TIGR01180">
    <property type="entry name" value="aman2_put"/>
    <property type="match status" value="1"/>
</dbReference>
<reference evidence="5 6" key="1">
    <citation type="submission" date="2020-08" db="EMBL/GenBank/DDBJ databases">
        <title>Genomic Encyclopedia of Type Strains, Phase IV (KMG-IV): sequencing the most valuable type-strain genomes for metagenomic binning, comparative biology and taxonomic classification.</title>
        <authorList>
            <person name="Goeker M."/>
        </authorList>
    </citation>
    <scope>NUCLEOTIDE SEQUENCE [LARGE SCALE GENOMIC DNA]</scope>
    <source>
        <strain evidence="5 6">DSM 100044</strain>
    </source>
</reference>
<dbReference type="InterPro" id="IPR012939">
    <property type="entry name" value="Glyco_hydro_92"/>
</dbReference>
<dbReference type="Proteomes" id="UP000546200">
    <property type="component" value="Unassembled WGS sequence"/>
</dbReference>
<dbReference type="PANTHER" id="PTHR12143">
    <property type="entry name" value="PEPTIDE N-GLYCANASE PNGASE -RELATED"/>
    <property type="match status" value="1"/>
</dbReference>
<sequence>MKRTIALTALLVTASAAIGQERPAEDPASLVNPFIGTTNGGNEFPGAVLPFGMVSFSPEEAPLPGSGLVTAAPGGYEWRSNGVRGFGLAHVSGSGCAGAGGDVPIMPITKEVKTSPSDGANANLYAAYLDHEKESASPGTYSAHLGNGVDVDLAATLRTGALRLTFPKDGAANVLFRTSDTQVGSSDASIRIDAAHRTVSGTVTSGNFCGYLSSDRRQSYYTLHFVAQFDQDFMVGGTWTDHEVKPGATTARGGTGYGDTGFPVSGKGSGGWISFDPAKTRTITARIGISYVDEAGALANLRLENPSGTAFETTQAAGRAAWNRQLGQIAVTGGADDDRTVFTTALYHSLIDPSLISDVDGRYPGMDGTVHRLARGQLAQYANFSGWDVYRSQLQLVTLLNPKVGSDIAQSLFNQASQNHGVWDRWTHLTGATGVMNGDPSAPAIAAIYSFGGRDFDLRGAYRSLLRAATTPTAKDLSRTGCPVLCVGQRPGLDQWLKLHYMPVGAPGWGSAADTLELAAADFGVAQIARMVGDKTNERRFLERAGWWRNLVHPQSGYIQPRRADGSWPPFDPAADDEFVEGSGAQYRWMVPFDPAGLFEAIGGRDKALTELDSLFHDSAGRWAVTKAGPLHAELDNEPSIAAPWLYNFAGAPWKTQAAVREAMLRIWTNTPAGISGNDDLGEMSSWYIWAAMGLYPAYPGRADLVIGSPLFPSIKIERPGASIRIEAPAAAKDAPYVHSLRVNGRESQRPWLDASFIQRGGHLQFSLSTAPDKDWGADVESAPPSFQQQCPEGCRGPSSRQRR</sequence>
<dbReference type="AlphaFoldDB" id="A0A7W9BBS8"/>
<accession>A0A7W9BBS8</accession>
<keyword evidence="2" id="KW-0732">Signal</keyword>
<evidence type="ECO:0000256" key="1">
    <source>
        <dbReference type="SAM" id="MobiDB-lite"/>
    </source>
</evidence>
<dbReference type="GO" id="GO:0005829">
    <property type="term" value="C:cytosol"/>
    <property type="evidence" value="ECO:0007669"/>
    <property type="project" value="TreeGrafter"/>
</dbReference>